<dbReference type="EMBL" id="LNQE01001662">
    <property type="protein sequence ID" value="KUG14419.1"/>
    <property type="molecule type" value="Genomic_DNA"/>
</dbReference>
<protein>
    <submittedName>
        <fullName evidence="1">Uncharacterized protein</fullName>
    </submittedName>
</protein>
<proteinExistence type="predicted"/>
<reference evidence="1" key="1">
    <citation type="journal article" date="2015" name="Proc. Natl. Acad. Sci. U.S.A.">
        <title>Networks of energetic and metabolic interactions define dynamics in microbial communities.</title>
        <authorList>
            <person name="Embree M."/>
            <person name="Liu J.K."/>
            <person name="Al-Bassam M.M."/>
            <person name="Zengler K."/>
        </authorList>
    </citation>
    <scope>NUCLEOTIDE SEQUENCE</scope>
</reference>
<name>A0A0W8F223_9ZZZZ</name>
<dbReference type="AlphaFoldDB" id="A0A0W8F223"/>
<accession>A0A0W8F223</accession>
<evidence type="ECO:0000313" key="1">
    <source>
        <dbReference type="EMBL" id="KUG14419.1"/>
    </source>
</evidence>
<organism evidence="1">
    <name type="scientific">hydrocarbon metagenome</name>
    <dbReference type="NCBI Taxonomy" id="938273"/>
    <lineage>
        <taxon>unclassified sequences</taxon>
        <taxon>metagenomes</taxon>
        <taxon>ecological metagenomes</taxon>
    </lineage>
</organism>
<sequence length="190" mass="21103">MTHPPPHGFSRSPVVRVTCSWFAPVSPDTVLEKGSCGTVTRDESGRISLIVAAPYPGWTAISRRLAEVLPGAGGSVSRCRLEFTDRFSLSPPDDITSLFSLSRFFPDLTKNPLRAQPAVYTGPSPIKDTRTEITLLYEEKKERLVYLDFNLSRVSAVPAEEARPWFEAAHAEIHLLFDEIVSDEMISRLA</sequence>
<comment type="caution">
    <text evidence="1">The sequence shown here is derived from an EMBL/GenBank/DDBJ whole genome shotgun (WGS) entry which is preliminary data.</text>
</comment>
<gene>
    <name evidence="1" type="ORF">ASZ90_015943</name>
</gene>